<dbReference type="Proteomes" id="UP000814140">
    <property type="component" value="Unassembled WGS sequence"/>
</dbReference>
<name>A0ACB8SKM9_9AGAM</name>
<evidence type="ECO:0000313" key="2">
    <source>
        <dbReference type="Proteomes" id="UP000814140"/>
    </source>
</evidence>
<sequence>MAGYETFQARLDSTPHSALPSAKSQHSHLSTTCKCDTTKSTHRAYLYYTSFFFTANAGKSLLVHPPVDLVIISSDLSHPVIRINIPYILVRVVPVALKMREWRREPRSQRPGELPLPRPSPGFGCRARYVQTPRTTTGVVLYTGNLASMPTSMRWGYDVVGARGTKGITTWNVTGSSEPMDRTTFPRPPRMSSSASLHGSHSILCGFGRR</sequence>
<organism evidence="1 2">
    <name type="scientific">Artomyces pyxidatus</name>
    <dbReference type="NCBI Taxonomy" id="48021"/>
    <lineage>
        <taxon>Eukaryota</taxon>
        <taxon>Fungi</taxon>
        <taxon>Dikarya</taxon>
        <taxon>Basidiomycota</taxon>
        <taxon>Agaricomycotina</taxon>
        <taxon>Agaricomycetes</taxon>
        <taxon>Russulales</taxon>
        <taxon>Auriscalpiaceae</taxon>
        <taxon>Artomyces</taxon>
    </lineage>
</organism>
<comment type="caution">
    <text evidence="1">The sequence shown here is derived from an EMBL/GenBank/DDBJ whole genome shotgun (WGS) entry which is preliminary data.</text>
</comment>
<accession>A0ACB8SKM9</accession>
<reference evidence="1" key="1">
    <citation type="submission" date="2021-03" db="EMBL/GenBank/DDBJ databases">
        <authorList>
            <consortium name="DOE Joint Genome Institute"/>
            <person name="Ahrendt S."/>
            <person name="Looney B.P."/>
            <person name="Miyauchi S."/>
            <person name="Morin E."/>
            <person name="Drula E."/>
            <person name="Courty P.E."/>
            <person name="Chicoki N."/>
            <person name="Fauchery L."/>
            <person name="Kohler A."/>
            <person name="Kuo A."/>
            <person name="Labutti K."/>
            <person name="Pangilinan J."/>
            <person name="Lipzen A."/>
            <person name="Riley R."/>
            <person name="Andreopoulos W."/>
            <person name="He G."/>
            <person name="Johnson J."/>
            <person name="Barry K.W."/>
            <person name="Grigoriev I.V."/>
            <person name="Nagy L."/>
            <person name="Hibbett D."/>
            <person name="Henrissat B."/>
            <person name="Matheny P.B."/>
            <person name="Labbe J."/>
            <person name="Martin F."/>
        </authorList>
    </citation>
    <scope>NUCLEOTIDE SEQUENCE</scope>
    <source>
        <strain evidence="1">HHB10654</strain>
    </source>
</reference>
<proteinExistence type="predicted"/>
<evidence type="ECO:0000313" key="1">
    <source>
        <dbReference type="EMBL" id="KAI0056990.1"/>
    </source>
</evidence>
<gene>
    <name evidence="1" type="ORF">BV25DRAFT_1471435</name>
</gene>
<protein>
    <submittedName>
        <fullName evidence="1">Uncharacterized protein</fullName>
    </submittedName>
</protein>
<keyword evidence="2" id="KW-1185">Reference proteome</keyword>
<reference evidence="1" key="2">
    <citation type="journal article" date="2022" name="New Phytol.">
        <title>Evolutionary transition to the ectomycorrhizal habit in the genomes of a hyperdiverse lineage of mushroom-forming fungi.</title>
        <authorList>
            <person name="Looney B."/>
            <person name="Miyauchi S."/>
            <person name="Morin E."/>
            <person name="Drula E."/>
            <person name="Courty P.E."/>
            <person name="Kohler A."/>
            <person name="Kuo A."/>
            <person name="LaButti K."/>
            <person name="Pangilinan J."/>
            <person name="Lipzen A."/>
            <person name="Riley R."/>
            <person name="Andreopoulos W."/>
            <person name="He G."/>
            <person name="Johnson J."/>
            <person name="Nolan M."/>
            <person name="Tritt A."/>
            <person name="Barry K.W."/>
            <person name="Grigoriev I.V."/>
            <person name="Nagy L.G."/>
            <person name="Hibbett D."/>
            <person name="Henrissat B."/>
            <person name="Matheny P.B."/>
            <person name="Labbe J."/>
            <person name="Martin F.M."/>
        </authorList>
    </citation>
    <scope>NUCLEOTIDE SEQUENCE</scope>
    <source>
        <strain evidence="1">HHB10654</strain>
    </source>
</reference>
<dbReference type="EMBL" id="MU277254">
    <property type="protein sequence ID" value="KAI0056990.1"/>
    <property type="molecule type" value="Genomic_DNA"/>
</dbReference>